<feature type="non-terminal residue" evidence="2">
    <location>
        <position position="114"/>
    </location>
</feature>
<dbReference type="Gene3D" id="3.40.50.11320">
    <property type="match status" value="1"/>
</dbReference>
<dbReference type="AlphaFoldDB" id="A0AAW2J4F0"/>
<keyword evidence="2" id="KW-0121">Carboxypeptidase</keyword>
<organism evidence="2">
    <name type="scientific">Sesamum angustifolium</name>
    <dbReference type="NCBI Taxonomy" id="2727405"/>
    <lineage>
        <taxon>Eukaryota</taxon>
        <taxon>Viridiplantae</taxon>
        <taxon>Streptophyta</taxon>
        <taxon>Embryophyta</taxon>
        <taxon>Tracheophyta</taxon>
        <taxon>Spermatophyta</taxon>
        <taxon>Magnoliopsida</taxon>
        <taxon>eudicotyledons</taxon>
        <taxon>Gunneridae</taxon>
        <taxon>Pentapetalae</taxon>
        <taxon>asterids</taxon>
        <taxon>lamiids</taxon>
        <taxon>Lamiales</taxon>
        <taxon>Pedaliaceae</taxon>
        <taxon>Sesamum</taxon>
    </lineage>
</organism>
<dbReference type="InterPro" id="IPR029058">
    <property type="entry name" value="AB_hydrolase_fold"/>
</dbReference>
<dbReference type="EMBL" id="JACGWK010001448">
    <property type="protein sequence ID" value="KAL0288398.1"/>
    <property type="molecule type" value="Genomic_DNA"/>
</dbReference>
<keyword evidence="2" id="KW-0645">Protease</keyword>
<evidence type="ECO:0000256" key="1">
    <source>
        <dbReference type="ARBA" id="ARBA00009431"/>
    </source>
</evidence>
<comment type="similarity">
    <text evidence="1">Belongs to the peptidase S10 family.</text>
</comment>
<name>A0AAW2J4F0_9LAMI</name>
<dbReference type="GO" id="GO:0006508">
    <property type="term" value="P:proteolysis"/>
    <property type="evidence" value="ECO:0007669"/>
    <property type="project" value="InterPro"/>
</dbReference>
<dbReference type="Pfam" id="PF00450">
    <property type="entry name" value="Peptidase_S10"/>
    <property type="match status" value="1"/>
</dbReference>
<dbReference type="GO" id="GO:0004185">
    <property type="term" value="F:serine-type carboxypeptidase activity"/>
    <property type="evidence" value="ECO:0007669"/>
    <property type="project" value="InterPro"/>
</dbReference>
<comment type="caution">
    <text evidence="2">The sequence shown here is derived from an EMBL/GenBank/DDBJ whole genome shotgun (WGS) entry which is preliminary data.</text>
</comment>
<keyword evidence="2" id="KW-0378">Hydrolase</keyword>
<protein>
    <submittedName>
        <fullName evidence="2">Serine carboxypeptidase-like 34</fullName>
    </submittedName>
</protein>
<dbReference type="GO" id="GO:0005773">
    <property type="term" value="C:vacuole"/>
    <property type="evidence" value="ECO:0007669"/>
    <property type="project" value="TreeGrafter"/>
</dbReference>
<dbReference type="InterPro" id="IPR001563">
    <property type="entry name" value="Peptidase_S10"/>
</dbReference>
<dbReference type="SUPFAM" id="SSF53474">
    <property type="entry name" value="alpha/beta-Hydrolases"/>
    <property type="match status" value="1"/>
</dbReference>
<gene>
    <name evidence="2" type="ORF">Sangu_2660500</name>
</gene>
<reference evidence="2" key="2">
    <citation type="journal article" date="2024" name="Plant">
        <title>Genomic evolution and insights into agronomic trait innovations of Sesamum species.</title>
        <authorList>
            <person name="Miao H."/>
            <person name="Wang L."/>
            <person name="Qu L."/>
            <person name="Liu H."/>
            <person name="Sun Y."/>
            <person name="Le M."/>
            <person name="Wang Q."/>
            <person name="Wei S."/>
            <person name="Zheng Y."/>
            <person name="Lin W."/>
            <person name="Duan Y."/>
            <person name="Cao H."/>
            <person name="Xiong S."/>
            <person name="Wang X."/>
            <person name="Wei L."/>
            <person name="Li C."/>
            <person name="Ma Q."/>
            <person name="Ju M."/>
            <person name="Zhao R."/>
            <person name="Li G."/>
            <person name="Mu C."/>
            <person name="Tian Q."/>
            <person name="Mei H."/>
            <person name="Zhang T."/>
            <person name="Gao T."/>
            <person name="Zhang H."/>
        </authorList>
    </citation>
    <scope>NUCLEOTIDE SEQUENCE</scope>
    <source>
        <strain evidence="2">G01</strain>
    </source>
</reference>
<evidence type="ECO:0000313" key="2">
    <source>
        <dbReference type="EMBL" id="KAL0288398.1"/>
    </source>
</evidence>
<dbReference type="PANTHER" id="PTHR11802:SF31">
    <property type="entry name" value="SERINE CARBOXYPEPTIDASE-LIKE 34"/>
    <property type="match status" value="1"/>
</dbReference>
<dbReference type="Gene3D" id="6.10.250.940">
    <property type="match status" value="1"/>
</dbReference>
<feature type="non-terminal residue" evidence="2">
    <location>
        <position position="1"/>
    </location>
</feature>
<sequence length="114" mass="13190">DGRRWRALAGYDPCASDYTEAYFNRPDVQHALHANVTKIPYPWTHCSDNITFWRDAPTSILPIIKKLIAAGQRVWVFSGDTDGRVPVTATRYSLRKLGLNIKQDWTPWYTDKHQ</sequence>
<reference evidence="2" key="1">
    <citation type="submission" date="2020-06" db="EMBL/GenBank/DDBJ databases">
        <authorList>
            <person name="Li T."/>
            <person name="Hu X."/>
            <person name="Zhang T."/>
            <person name="Song X."/>
            <person name="Zhang H."/>
            <person name="Dai N."/>
            <person name="Sheng W."/>
            <person name="Hou X."/>
            <person name="Wei L."/>
        </authorList>
    </citation>
    <scope>NUCLEOTIDE SEQUENCE</scope>
    <source>
        <strain evidence="2">G01</strain>
        <tissue evidence="2">Leaf</tissue>
    </source>
</reference>
<dbReference type="PANTHER" id="PTHR11802">
    <property type="entry name" value="SERINE PROTEASE FAMILY S10 SERINE CARBOXYPEPTIDASE"/>
    <property type="match status" value="1"/>
</dbReference>
<accession>A0AAW2J4F0</accession>
<proteinExistence type="inferred from homology"/>